<evidence type="ECO:0000313" key="2">
    <source>
        <dbReference type="EMBL" id="CAK6980199.1"/>
    </source>
</evidence>
<proteinExistence type="predicted"/>
<gene>
    <name evidence="2" type="ORF">FSCOSCO3_A024147</name>
</gene>
<dbReference type="EMBL" id="CAWUFR010000657">
    <property type="protein sequence ID" value="CAK6980199.1"/>
    <property type="molecule type" value="Genomic_DNA"/>
</dbReference>
<feature type="compositionally biased region" description="Acidic residues" evidence="1">
    <location>
        <begin position="12"/>
        <end position="36"/>
    </location>
</feature>
<comment type="caution">
    <text evidence="2">The sequence shown here is derived from an EMBL/GenBank/DDBJ whole genome shotgun (WGS) entry which is preliminary data.</text>
</comment>
<keyword evidence="3" id="KW-1185">Reference proteome</keyword>
<reference evidence="2 3" key="1">
    <citation type="submission" date="2024-01" db="EMBL/GenBank/DDBJ databases">
        <authorList>
            <person name="Alioto T."/>
            <person name="Alioto T."/>
            <person name="Gomez Garrido J."/>
        </authorList>
    </citation>
    <scope>NUCLEOTIDE SEQUENCE [LARGE SCALE GENOMIC DNA]</scope>
</reference>
<feature type="region of interest" description="Disordered" evidence="1">
    <location>
        <begin position="11"/>
        <end position="36"/>
    </location>
</feature>
<dbReference type="Proteomes" id="UP001314229">
    <property type="component" value="Unassembled WGS sequence"/>
</dbReference>
<evidence type="ECO:0000256" key="1">
    <source>
        <dbReference type="SAM" id="MobiDB-lite"/>
    </source>
</evidence>
<name>A0AAV1Q9N4_SCOSC</name>
<protein>
    <submittedName>
        <fullName evidence="2">Uncharacterized protein</fullName>
    </submittedName>
</protein>
<sequence length="70" mass="8274">MRKMITLYCQHDEEEEEDEEDVFLEEESQPEPTEETLTELQVQSKLSFIKCEFPLELRGEAFLPPIISLL</sequence>
<dbReference type="AlphaFoldDB" id="A0AAV1Q9N4"/>
<accession>A0AAV1Q9N4</accession>
<organism evidence="2 3">
    <name type="scientific">Scomber scombrus</name>
    <name type="common">Atlantic mackerel</name>
    <name type="synonym">Scomber vernalis</name>
    <dbReference type="NCBI Taxonomy" id="13677"/>
    <lineage>
        <taxon>Eukaryota</taxon>
        <taxon>Metazoa</taxon>
        <taxon>Chordata</taxon>
        <taxon>Craniata</taxon>
        <taxon>Vertebrata</taxon>
        <taxon>Euteleostomi</taxon>
        <taxon>Actinopterygii</taxon>
        <taxon>Neopterygii</taxon>
        <taxon>Teleostei</taxon>
        <taxon>Neoteleostei</taxon>
        <taxon>Acanthomorphata</taxon>
        <taxon>Pelagiaria</taxon>
        <taxon>Scombriformes</taxon>
        <taxon>Scombridae</taxon>
        <taxon>Scomber</taxon>
    </lineage>
</organism>
<evidence type="ECO:0000313" key="3">
    <source>
        <dbReference type="Proteomes" id="UP001314229"/>
    </source>
</evidence>